<evidence type="ECO:0000259" key="8">
    <source>
        <dbReference type="Pfam" id="PF07887"/>
    </source>
</evidence>
<proteinExistence type="inferred from homology"/>
<evidence type="ECO:0000256" key="1">
    <source>
        <dbReference type="ARBA" id="ARBA00004123"/>
    </source>
</evidence>
<evidence type="ECO:0000256" key="2">
    <source>
        <dbReference type="ARBA" id="ARBA00007214"/>
    </source>
</evidence>
<keyword evidence="6" id="KW-0804">Transcription</keyword>
<evidence type="ECO:0000259" key="9">
    <source>
        <dbReference type="Pfam" id="PF20451"/>
    </source>
</evidence>
<dbReference type="GO" id="GO:0005516">
    <property type="term" value="F:calmodulin binding"/>
    <property type="evidence" value="ECO:0007669"/>
    <property type="project" value="InterPro"/>
</dbReference>
<evidence type="ECO:0000313" key="11">
    <source>
        <dbReference type="EMBL" id="MBA4674180.1"/>
    </source>
</evidence>
<evidence type="ECO:0000256" key="7">
    <source>
        <dbReference type="ARBA" id="ARBA00023242"/>
    </source>
</evidence>
<comment type="similarity">
    <text evidence="2">Belongs to the plant ACBP60 protein family.</text>
</comment>
<dbReference type="GO" id="GO:0005634">
    <property type="term" value="C:nucleus"/>
    <property type="evidence" value="ECO:0007669"/>
    <property type="project" value="UniProtKB-SubCell"/>
</dbReference>
<dbReference type="GO" id="GO:0043565">
    <property type="term" value="F:sequence-specific DNA binding"/>
    <property type="evidence" value="ECO:0007669"/>
    <property type="project" value="TreeGrafter"/>
</dbReference>
<reference evidence="11" key="2">
    <citation type="submission" date="2020-07" db="EMBL/GenBank/DDBJ databases">
        <authorList>
            <person name="Vera ALvarez R."/>
            <person name="Arias-Moreno D.M."/>
            <person name="Jimenez-Jacinto V."/>
            <person name="Jimenez-Bremont J.F."/>
            <person name="Swaminathan K."/>
            <person name="Moose S.P."/>
            <person name="Guerrero-Gonzalez M.L."/>
            <person name="Marino-Ramirez L."/>
            <person name="Landsman D."/>
            <person name="Rodriguez-Kessler M."/>
            <person name="Delgado-Sanchez P."/>
        </authorList>
    </citation>
    <scope>NUCLEOTIDE SEQUENCE</scope>
    <source>
        <tissue evidence="11">Cladode</tissue>
    </source>
</reference>
<dbReference type="Pfam" id="PF20451">
    <property type="entry name" value="Calmod_bind_M"/>
    <property type="match status" value="1"/>
</dbReference>
<evidence type="ECO:0000256" key="5">
    <source>
        <dbReference type="ARBA" id="ARBA00023159"/>
    </source>
</evidence>
<dbReference type="Pfam" id="PF20452">
    <property type="entry name" value="Calmod_bind_C"/>
    <property type="match status" value="1"/>
</dbReference>
<dbReference type="PANTHER" id="PTHR31713:SF43">
    <property type="entry name" value="CALMODULIN-BINDING PROTEIN 60 G"/>
    <property type="match status" value="1"/>
</dbReference>
<dbReference type="GO" id="GO:0080142">
    <property type="term" value="P:regulation of salicylic acid biosynthetic process"/>
    <property type="evidence" value="ECO:0007669"/>
    <property type="project" value="TreeGrafter"/>
</dbReference>
<feature type="domain" description="Calmodulin binding protein C-terminal" evidence="10">
    <location>
        <begin position="320"/>
        <end position="380"/>
    </location>
</feature>
<accession>A0A7C9ER50</accession>
<dbReference type="EMBL" id="GISG01261818">
    <property type="protein sequence ID" value="MBA4674180.1"/>
    <property type="molecule type" value="Transcribed_RNA"/>
</dbReference>
<keyword evidence="4" id="KW-0238">DNA-binding</keyword>
<evidence type="ECO:0000256" key="3">
    <source>
        <dbReference type="ARBA" id="ARBA00023015"/>
    </source>
</evidence>
<dbReference type="PANTHER" id="PTHR31713">
    <property type="entry name" value="OS02G0177800 PROTEIN"/>
    <property type="match status" value="1"/>
</dbReference>
<dbReference type="InterPro" id="IPR012416">
    <property type="entry name" value="CBP60"/>
</dbReference>
<comment type="subcellular location">
    <subcellularLocation>
        <location evidence="1">Nucleus</location>
    </subcellularLocation>
</comment>
<evidence type="ECO:0000259" key="10">
    <source>
        <dbReference type="Pfam" id="PF20452"/>
    </source>
</evidence>
<keyword evidence="5" id="KW-0010">Activator</keyword>
<evidence type="ECO:0000256" key="4">
    <source>
        <dbReference type="ARBA" id="ARBA00023125"/>
    </source>
</evidence>
<feature type="domain" description="Calmodulin binding protein central" evidence="9">
    <location>
        <begin position="251"/>
        <end position="314"/>
    </location>
</feature>
<protein>
    <submittedName>
        <fullName evidence="11">Uncharacterized protein</fullName>
    </submittedName>
</protein>
<feature type="domain" description="Calmodulin binding protein-like N-terminal" evidence="8">
    <location>
        <begin position="92"/>
        <end position="237"/>
    </location>
</feature>
<reference evidence="11" key="1">
    <citation type="journal article" date="2013" name="J. Plant Res.">
        <title>Effect of fungi and light on seed germination of three Opuntia species from semiarid lands of central Mexico.</title>
        <authorList>
            <person name="Delgado-Sanchez P."/>
            <person name="Jimenez-Bremont J.F."/>
            <person name="Guerrero-Gonzalez Mde L."/>
            <person name="Flores J."/>
        </authorList>
    </citation>
    <scope>NUCLEOTIDE SEQUENCE</scope>
    <source>
        <tissue evidence="11">Cladode</tissue>
    </source>
</reference>
<dbReference type="AlphaFoldDB" id="A0A7C9ER50"/>
<keyword evidence="3" id="KW-0805">Transcription regulation</keyword>
<dbReference type="GO" id="GO:0003700">
    <property type="term" value="F:DNA-binding transcription factor activity"/>
    <property type="evidence" value="ECO:0007669"/>
    <property type="project" value="TreeGrafter"/>
</dbReference>
<sequence length="514" mass="57757">MDLRWGSVDQLTNPQSHDQVNLTETCWCRGASNLMELKCVRDLMPLFRSLIREEVEGVIKRVVLPHLPSLRTPDSPSRSPPNLAESFASSSLQLQFVGTLPDTLWTFKDIQVDDASAPMVELQDSTGSRVEVGPESSAKIQIVALDGDFEVDGRDDWTEEEFNKNVLSPRKDKQPLLVGQCEISLSKGVGIVSNISITDNSKWMKSGKFRLGARVIKGFPAGIVIREAVSLAFKVKERRTEAHRKHTTPTLKDEIWRLVNIARKGQYHQRLADKNIHTVKDFLQLYHTNATRLQEILHVPAKKWLEILKNAESCSLTGEHYRYYDGARGVEIILDCVFNIVSITFMGQNSQPYGTLDDSCKDLVNKLREFAYEKRSELETLVPTNQALVQPQPLCPSGVPWTNTSYTGTQGTYQGKQVWQADSYVPSFPSCTLKYAEGPQPEAPSGHASDSDWIDEILNLEATPEERGVRFEASEDDYVTNKLKAVCCVTKAAVMFMISIQQDSTAPRKKQKVH</sequence>
<dbReference type="Pfam" id="PF07887">
    <property type="entry name" value="Calmodulin_bind"/>
    <property type="match status" value="1"/>
</dbReference>
<name>A0A7C9ER50_OPUST</name>
<dbReference type="InterPro" id="IPR046829">
    <property type="entry name" value="Calmod_bind_C"/>
</dbReference>
<organism evidence="11">
    <name type="scientific">Opuntia streptacantha</name>
    <name type="common">Prickly pear cactus</name>
    <name type="synonym">Opuntia cardona</name>
    <dbReference type="NCBI Taxonomy" id="393608"/>
    <lineage>
        <taxon>Eukaryota</taxon>
        <taxon>Viridiplantae</taxon>
        <taxon>Streptophyta</taxon>
        <taxon>Embryophyta</taxon>
        <taxon>Tracheophyta</taxon>
        <taxon>Spermatophyta</taxon>
        <taxon>Magnoliopsida</taxon>
        <taxon>eudicotyledons</taxon>
        <taxon>Gunneridae</taxon>
        <taxon>Pentapetalae</taxon>
        <taxon>Caryophyllales</taxon>
        <taxon>Cactineae</taxon>
        <taxon>Cactaceae</taxon>
        <taxon>Opuntioideae</taxon>
        <taxon>Opuntia</taxon>
    </lineage>
</organism>
<dbReference type="InterPro" id="IPR046831">
    <property type="entry name" value="Calmodulin_bind_N"/>
</dbReference>
<dbReference type="InterPro" id="IPR046830">
    <property type="entry name" value="Calmod_bind_M"/>
</dbReference>
<keyword evidence="7" id="KW-0539">Nucleus</keyword>
<evidence type="ECO:0000256" key="6">
    <source>
        <dbReference type="ARBA" id="ARBA00023163"/>
    </source>
</evidence>